<evidence type="ECO:0000256" key="2">
    <source>
        <dbReference type="ARBA" id="ARBA00023054"/>
    </source>
</evidence>
<evidence type="ECO:0000256" key="4">
    <source>
        <dbReference type="SAM" id="MobiDB-lite"/>
    </source>
</evidence>
<feature type="domain" description="IF rod" evidence="5">
    <location>
        <begin position="27"/>
        <end position="383"/>
    </location>
</feature>
<evidence type="ECO:0000256" key="1">
    <source>
        <dbReference type="ARBA" id="ARBA00022754"/>
    </source>
</evidence>
<feature type="region of interest" description="Disordered" evidence="4">
    <location>
        <begin position="1"/>
        <end position="30"/>
    </location>
</feature>
<gene>
    <name evidence="6" type="primary">l1alpha</name>
</gene>
<dbReference type="Gene3D" id="1.20.5.170">
    <property type="match status" value="1"/>
</dbReference>
<dbReference type="SUPFAM" id="SSF64593">
    <property type="entry name" value="Intermediate filament protein, coiled coil region"/>
    <property type="match status" value="2"/>
</dbReference>
<dbReference type="GO" id="GO:0031507">
    <property type="term" value="P:heterochromatin formation"/>
    <property type="evidence" value="ECO:0007669"/>
    <property type="project" value="TreeGrafter"/>
</dbReference>
<keyword evidence="2 3" id="KW-0175">Coiled coil</keyword>
<dbReference type="Pfam" id="PF00038">
    <property type="entry name" value="Filament"/>
    <property type="match status" value="1"/>
</dbReference>
<feature type="compositionally biased region" description="Basic residues" evidence="4">
    <location>
        <begin position="398"/>
        <end position="408"/>
    </location>
</feature>
<evidence type="ECO:0000259" key="5">
    <source>
        <dbReference type="PROSITE" id="PS51842"/>
    </source>
</evidence>
<evidence type="ECO:0000256" key="3">
    <source>
        <dbReference type="SAM" id="Coils"/>
    </source>
</evidence>
<feature type="coiled-coil region" evidence="3">
    <location>
        <begin position="245"/>
        <end position="382"/>
    </location>
</feature>
<dbReference type="PANTHER" id="PTHR45721">
    <property type="entry name" value="LAMIN DM0-RELATED"/>
    <property type="match status" value="1"/>
</dbReference>
<dbReference type="PANTHER" id="PTHR45721:SF11">
    <property type="entry name" value="LAMIN DM0-RELATED"/>
    <property type="match status" value="1"/>
</dbReference>
<dbReference type="GO" id="GO:0051664">
    <property type="term" value="P:nuclear pore localization"/>
    <property type="evidence" value="ECO:0007669"/>
    <property type="project" value="TreeGrafter"/>
</dbReference>
<protein>
    <submittedName>
        <fullName evidence="6">Nuclear lamin L1 alpha</fullName>
    </submittedName>
</protein>
<dbReference type="SMART" id="SM01391">
    <property type="entry name" value="Filament"/>
    <property type="match status" value="1"/>
</dbReference>
<dbReference type="Gene3D" id="1.20.5.1160">
    <property type="entry name" value="Vasodilator-stimulated phosphoprotein"/>
    <property type="match status" value="2"/>
</dbReference>
<dbReference type="InterPro" id="IPR039008">
    <property type="entry name" value="IF_rod_dom"/>
</dbReference>
<dbReference type="GO" id="GO:0006998">
    <property type="term" value="P:nuclear envelope organization"/>
    <property type="evidence" value="ECO:0007669"/>
    <property type="project" value="TreeGrafter"/>
</dbReference>
<evidence type="ECO:0000313" key="6">
    <source>
        <dbReference type="EMBL" id="CAC13106.1"/>
    </source>
</evidence>
<dbReference type="GO" id="GO:0005652">
    <property type="term" value="C:nuclear lamina"/>
    <property type="evidence" value="ECO:0007669"/>
    <property type="project" value="TreeGrafter"/>
</dbReference>
<reference evidence="6" key="1">
    <citation type="journal article" date="2000" name="Gene">
        <title>Tunicates have unusual nuclear lamins with a large deletion in the carboxyterminal tail domain.</title>
        <authorList>
            <person name="Riemer D."/>
            <person name="Wang J."/>
            <person name="Zimek A."/>
            <person name="Swalla B.J."/>
            <person name="Weber K."/>
        </authorList>
    </citation>
    <scope>NUCLEOTIDE SEQUENCE</scope>
    <source>
        <tissue evidence="6">Epidermis</tissue>
    </source>
</reference>
<keyword evidence="1" id="KW-0403">Intermediate filament</keyword>
<dbReference type="GO" id="GO:0007097">
    <property type="term" value="P:nuclear migration"/>
    <property type="evidence" value="ECO:0007669"/>
    <property type="project" value="TreeGrafter"/>
</dbReference>
<name>Q9GNN3_9UROC</name>
<dbReference type="PROSITE" id="PS51842">
    <property type="entry name" value="IF_ROD_2"/>
    <property type="match status" value="1"/>
</dbReference>
<feature type="region of interest" description="Disordered" evidence="4">
    <location>
        <begin position="384"/>
        <end position="469"/>
    </location>
</feature>
<dbReference type="GO" id="GO:0005200">
    <property type="term" value="F:structural constituent of cytoskeleton"/>
    <property type="evidence" value="ECO:0007669"/>
    <property type="project" value="TreeGrafter"/>
</dbReference>
<dbReference type="AlphaFoldDB" id="Q9GNN3"/>
<dbReference type="GO" id="GO:0005882">
    <property type="term" value="C:intermediate filament"/>
    <property type="evidence" value="ECO:0007669"/>
    <property type="project" value="UniProtKB-KW"/>
</dbReference>
<feature type="compositionally biased region" description="Low complexity" evidence="4">
    <location>
        <begin position="425"/>
        <end position="445"/>
    </location>
</feature>
<proteinExistence type="evidence at transcript level"/>
<accession>Q9GNN3</accession>
<organism evidence="6">
    <name type="scientific">Urochordate sp. AZ-2003</name>
    <dbReference type="NCBI Taxonomy" id="220543"/>
    <lineage>
        <taxon>Eukaryota</taxon>
        <taxon>Metazoa</taxon>
        <taxon>Chordata</taxon>
        <taxon>Tunicata</taxon>
    </lineage>
</organism>
<dbReference type="GO" id="GO:0090435">
    <property type="term" value="P:protein localization to nuclear envelope"/>
    <property type="evidence" value="ECO:0007669"/>
    <property type="project" value="TreeGrafter"/>
</dbReference>
<feature type="compositionally biased region" description="Basic and acidic residues" evidence="4">
    <location>
        <begin position="415"/>
        <end position="424"/>
    </location>
</feature>
<sequence length="469" mass="54286">MSTPKVQQRREFPSTPLSPSVASRKDEKEQMVNLNNRMAVYVEKVRSLESENSRLQIRVTSFEQTSSREVGNMKAMFEGELAEARRLLDELSKEKAQLQIEASSYREKYEAEKNRANLLEHDNDVLEKKIKDLTNLLSSKEGQYTRVKNERDEFAAEIESLKAKISDLQSDLDSVQKLYENETLQRVDFENKLQSVKEELMFKERLFREEISEVRQRHTVSMTEINDKVKGDYEHKLEAAIIDLRDQQQSDLEALKEELEGQYNAKISDLKKQLDYSRKTSLKGNEAAKGAEMKVDRLQNTIQSLQHQNNKLSNRVQDLEGTIETERQLRIAAVIEIERERDEARDTLTRIEKDYSELLDIKLQLDQEIAVYRKLLEEEENRLHLTPEAGEGSEGKGRTRSRRKRKRVVPQTTEGESRSKRKQEVTTTTSVTETVVIEQSQQSSQVGREDVLRQQAEPSAEGSNSCLVM</sequence>
<dbReference type="EMBL" id="AJ271075">
    <property type="protein sequence ID" value="CAC13106.1"/>
    <property type="molecule type" value="mRNA"/>
</dbReference>